<gene>
    <name evidence="2" type="ORF">UABAM_02847</name>
</gene>
<keyword evidence="1" id="KW-1133">Transmembrane helix</keyword>
<accession>A0A5S9F3B1</accession>
<name>A0A5S9F3B1_UABAM</name>
<keyword evidence="3" id="KW-1185">Reference proteome</keyword>
<dbReference type="Proteomes" id="UP000326354">
    <property type="component" value="Chromosome"/>
</dbReference>
<feature type="transmembrane region" description="Helical" evidence="1">
    <location>
        <begin position="89"/>
        <end position="109"/>
    </location>
</feature>
<proteinExistence type="predicted"/>
<evidence type="ECO:0000313" key="2">
    <source>
        <dbReference type="EMBL" id="BBM84486.1"/>
    </source>
</evidence>
<keyword evidence="1" id="KW-0812">Transmembrane</keyword>
<dbReference type="AlphaFoldDB" id="A0A5S9F3B1"/>
<dbReference type="EMBL" id="AP019860">
    <property type="protein sequence ID" value="BBM84486.1"/>
    <property type="molecule type" value="Genomic_DNA"/>
</dbReference>
<evidence type="ECO:0000313" key="3">
    <source>
        <dbReference type="Proteomes" id="UP000326354"/>
    </source>
</evidence>
<dbReference type="KEGG" id="uam:UABAM_02847"/>
<protein>
    <submittedName>
        <fullName evidence="2">Uncharacterized protein</fullName>
    </submittedName>
</protein>
<keyword evidence="1" id="KW-0472">Membrane</keyword>
<sequence>MLIIYGVIEYLDGELTGKTIVKVKKKCPKTTGPLCEVVEGAGGRIEVEVTGRISSVMLDPEIEDYYKMSVGKKYLVETLRMLLFSKHSIIEFLIFYSSIVWTLNIWEYLFF</sequence>
<organism evidence="2 3">
    <name type="scientific">Uabimicrobium amorphum</name>
    <dbReference type="NCBI Taxonomy" id="2596890"/>
    <lineage>
        <taxon>Bacteria</taxon>
        <taxon>Pseudomonadati</taxon>
        <taxon>Planctomycetota</taxon>
        <taxon>Candidatus Uabimicrobiia</taxon>
        <taxon>Candidatus Uabimicrobiales</taxon>
        <taxon>Candidatus Uabimicrobiaceae</taxon>
        <taxon>Candidatus Uabimicrobium</taxon>
    </lineage>
</organism>
<dbReference type="RefSeq" id="WP_151968638.1">
    <property type="nucleotide sequence ID" value="NZ_AP019860.1"/>
</dbReference>
<evidence type="ECO:0000256" key="1">
    <source>
        <dbReference type="SAM" id="Phobius"/>
    </source>
</evidence>
<reference evidence="2 3" key="1">
    <citation type="submission" date="2019-08" db="EMBL/GenBank/DDBJ databases">
        <title>Complete genome sequence of Candidatus Uab amorphum.</title>
        <authorList>
            <person name="Shiratori T."/>
            <person name="Suzuki S."/>
            <person name="Kakizawa Y."/>
            <person name="Ishida K."/>
        </authorList>
    </citation>
    <scope>NUCLEOTIDE SEQUENCE [LARGE SCALE GENOMIC DNA]</scope>
    <source>
        <strain evidence="2 3">SRT547</strain>
    </source>
</reference>